<name>A0A0D3FVU5_9ORYZ</name>
<protein>
    <submittedName>
        <fullName evidence="1">Uncharacterized protein</fullName>
    </submittedName>
</protein>
<reference evidence="1" key="1">
    <citation type="journal article" date="2009" name="Rice">
        <title>De Novo Next Generation Sequencing of Plant Genomes.</title>
        <authorList>
            <person name="Rounsley S."/>
            <person name="Marri P.R."/>
            <person name="Yu Y."/>
            <person name="He R."/>
            <person name="Sisneros N."/>
            <person name="Goicoechea J.L."/>
            <person name="Lee S.J."/>
            <person name="Angelova A."/>
            <person name="Kudrna D."/>
            <person name="Luo M."/>
            <person name="Affourtit J."/>
            <person name="Desany B."/>
            <person name="Knight J."/>
            <person name="Niazi F."/>
            <person name="Egholm M."/>
            <person name="Wing R.A."/>
        </authorList>
    </citation>
    <scope>NUCLEOTIDE SEQUENCE [LARGE SCALE GENOMIC DNA]</scope>
    <source>
        <strain evidence="1">cv. IRGC 105608</strain>
    </source>
</reference>
<dbReference type="Gramene" id="OBART04G12570.1">
    <property type="protein sequence ID" value="OBART04G12570.1"/>
    <property type="gene ID" value="OBART04G12570"/>
</dbReference>
<proteinExistence type="predicted"/>
<dbReference type="HOGENOM" id="CLU_1362269_0_0_1"/>
<organism evidence="1">
    <name type="scientific">Oryza barthii</name>
    <dbReference type="NCBI Taxonomy" id="65489"/>
    <lineage>
        <taxon>Eukaryota</taxon>
        <taxon>Viridiplantae</taxon>
        <taxon>Streptophyta</taxon>
        <taxon>Embryophyta</taxon>
        <taxon>Tracheophyta</taxon>
        <taxon>Spermatophyta</taxon>
        <taxon>Magnoliopsida</taxon>
        <taxon>Liliopsida</taxon>
        <taxon>Poales</taxon>
        <taxon>Poaceae</taxon>
        <taxon>BOP clade</taxon>
        <taxon>Oryzoideae</taxon>
        <taxon>Oryzeae</taxon>
        <taxon>Oryzinae</taxon>
        <taxon>Oryza</taxon>
    </lineage>
</organism>
<sequence length="201" mass="21553">MTSLNCHQAKQQVVGALGGRSSNRLCGLRPVEATSILPPLSALHNIPYSPLPWALLEPPPSLPFIHATKLRGCCLHNWIHGAELQAIATTEDFTPSSLAAITTSPFRAPSKLSPGVARVTLSAPPPPPLTTTTPSSPATHLYRRIHADGWRVRARRVSCHPPLLLRCHEPPEPLVVNLPVSHCRCGLQRTGSPATAPFPAS</sequence>
<accession>A0A0D3FVU5</accession>
<evidence type="ECO:0000313" key="2">
    <source>
        <dbReference type="Proteomes" id="UP000026960"/>
    </source>
</evidence>
<reference evidence="1" key="2">
    <citation type="submission" date="2015-03" db="UniProtKB">
        <authorList>
            <consortium name="EnsemblPlants"/>
        </authorList>
    </citation>
    <scope>IDENTIFICATION</scope>
</reference>
<dbReference type="PaxDb" id="65489-OBART04G12570.1"/>
<keyword evidence="2" id="KW-1185">Reference proteome</keyword>
<dbReference type="Proteomes" id="UP000026960">
    <property type="component" value="Chromosome 4"/>
</dbReference>
<evidence type="ECO:0000313" key="1">
    <source>
        <dbReference type="EnsemblPlants" id="OBART04G12570.1"/>
    </source>
</evidence>
<dbReference type="AlphaFoldDB" id="A0A0D3FVU5"/>
<dbReference type="EnsemblPlants" id="OBART04G12570.1">
    <property type="protein sequence ID" value="OBART04G12570.1"/>
    <property type="gene ID" value="OBART04G12570"/>
</dbReference>